<evidence type="ECO:0000313" key="1">
    <source>
        <dbReference type="EMBL" id="CAH2088425.1"/>
    </source>
</evidence>
<dbReference type="AlphaFoldDB" id="A0AAU9TS69"/>
<sequence>MQQRTTDNKRVQIERLRGRSTWQVRTCGRAYIARRRPRLSVAAPTCGRAHLSCGVSLSSAVCDLSVPKCVIQNDYLSLWICDRGVERGGRVGGVRRQLLAAPPPAAAALRGAAQP</sequence>
<reference evidence="1" key="1">
    <citation type="submission" date="2022-03" db="EMBL/GenBank/DDBJ databases">
        <authorList>
            <person name="Tunstrom K."/>
        </authorList>
    </citation>
    <scope>NUCLEOTIDE SEQUENCE</scope>
</reference>
<dbReference type="EMBL" id="CAKOGL010000007">
    <property type="protein sequence ID" value="CAH2088425.1"/>
    <property type="molecule type" value="Genomic_DNA"/>
</dbReference>
<proteinExistence type="predicted"/>
<accession>A0AAU9TS69</accession>
<name>A0AAU9TS69_EUPED</name>
<comment type="caution">
    <text evidence="1">The sequence shown here is derived from an EMBL/GenBank/DDBJ whole genome shotgun (WGS) entry which is preliminary data.</text>
</comment>
<organism evidence="1 2">
    <name type="scientific">Euphydryas editha</name>
    <name type="common">Edith's checkerspot</name>
    <dbReference type="NCBI Taxonomy" id="104508"/>
    <lineage>
        <taxon>Eukaryota</taxon>
        <taxon>Metazoa</taxon>
        <taxon>Ecdysozoa</taxon>
        <taxon>Arthropoda</taxon>
        <taxon>Hexapoda</taxon>
        <taxon>Insecta</taxon>
        <taxon>Pterygota</taxon>
        <taxon>Neoptera</taxon>
        <taxon>Endopterygota</taxon>
        <taxon>Lepidoptera</taxon>
        <taxon>Glossata</taxon>
        <taxon>Ditrysia</taxon>
        <taxon>Papilionoidea</taxon>
        <taxon>Nymphalidae</taxon>
        <taxon>Nymphalinae</taxon>
        <taxon>Euphydryas</taxon>
    </lineage>
</organism>
<protein>
    <submittedName>
        <fullName evidence="1">Uncharacterized protein</fullName>
    </submittedName>
</protein>
<gene>
    <name evidence="1" type="ORF">EEDITHA_LOCUS4586</name>
</gene>
<keyword evidence="2" id="KW-1185">Reference proteome</keyword>
<evidence type="ECO:0000313" key="2">
    <source>
        <dbReference type="Proteomes" id="UP001153954"/>
    </source>
</evidence>
<dbReference type="Proteomes" id="UP001153954">
    <property type="component" value="Unassembled WGS sequence"/>
</dbReference>